<feature type="signal peptide" evidence="6">
    <location>
        <begin position="1"/>
        <end position="22"/>
    </location>
</feature>
<dbReference type="InterPro" id="IPR006207">
    <property type="entry name" value="Cys_knot_C"/>
</dbReference>
<keyword evidence="9" id="KW-1185">Reference proteome</keyword>
<evidence type="ECO:0000256" key="6">
    <source>
        <dbReference type="SAM" id="SignalP"/>
    </source>
</evidence>
<name>A0A7I8VAU6_9ANNE</name>
<sequence length="118" mass="13331">MFTKRSALSVALILSSLITTLSFQLESSTRFCHLQSYRMSITDSTCENSRIISSSKCAGGCYSTTDILSENPRELFEECSCCVPSKLSHQMVELDCYPPYKKMFNITIIEKCSCRHCD</sequence>
<dbReference type="EMBL" id="CAJFCJ010000002">
    <property type="protein sequence ID" value="CAD5111657.1"/>
    <property type="molecule type" value="Genomic_DNA"/>
</dbReference>
<dbReference type="GO" id="GO:0005576">
    <property type="term" value="C:extracellular region"/>
    <property type="evidence" value="ECO:0007669"/>
    <property type="project" value="UniProtKB-SubCell"/>
</dbReference>
<reference evidence="8 9" key="1">
    <citation type="submission" date="2020-08" db="EMBL/GenBank/DDBJ databases">
        <authorList>
            <person name="Hejnol A."/>
        </authorList>
    </citation>
    <scope>NUCLEOTIDE SEQUENCE [LARGE SCALE GENOMIC DNA]</scope>
</reference>
<dbReference type="InterPro" id="IPR029034">
    <property type="entry name" value="Cystine-knot_cytokine"/>
</dbReference>
<dbReference type="AlphaFoldDB" id="A0A7I8VAU6"/>
<dbReference type="SUPFAM" id="SSF57501">
    <property type="entry name" value="Cystine-knot cytokines"/>
    <property type="match status" value="1"/>
</dbReference>
<keyword evidence="2" id="KW-0964">Secreted</keyword>
<dbReference type="Pfam" id="PF03045">
    <property type="entry name" value="DAN"/>
    <property type="match status" value="1"/>
</dbReference>
<feature type="domain" description="CTCK" evidence="7">
    <location>
        <begin position="32"/>
        <end position="118"/>
    </location>
</feature>
<feature type="disulfide bond" evidence="5">
    <location>
        <begin position="32"/>
        <end position="82"/>
    </location>
</feature>
<proteinExistence type="predicted"/>
<evidence type="ECO:0000256" key="4">
    <source>
        <dbReference type="ARBA" id="ARBA00023157"/>
    </source>
</evidence>
<evidence type="ECO:0000313" key="9">
    <source>
        <dbReference type="Proteomes" id="UP000549394"/>
    </source>
</evidence>
<keyword evidence="3 6" id="KW-0732">Signal</keyword>
<evidence type="ECO:0000259" key="7">
    <source>
        <dbReference type="PROSITE" id="PS01225"/>
    </source>
</evidence>
<comment type="subcellular location">
    <subcellularLocation>
        <location evidence="1">Secreted</location>
    </subcellularLocation>
</comment>
<feature type="chain" id="PRO_5029701935" description="CTCK domain-containing protein" evidence="6">
    <location>
        <begin position="23"/>
        <end position="118"/>
    </location>
</feature>
<keyword evidence="4 5" id="KW-1015">Disulfide bond</keyword>
<protein>
    <recommendedName>
        <fullName evidence="7">CTCK domain-containing protein</fullName>
    </recommendedName>
</protein>
<comment type="caution">
    <text evidence="5">Lacks conserved residue(s) required for the propagation of feature annotation.</text>
</comment>
<evidence type="ECO:0000256" key="1">
    <source>
        <dbReference type="ARBA" id="ARBA00004613"/>
    </source>
</evidence>
<comment type="caution">
    <text evidence="8">The sequence shown here is derived from an EMBL/GenBank/DDBJ whole genome shotgun (WGS) entry which is preliminary data.</text>
</comment>
<evidence type="ECO:0000256" key="3">
    <source>
        <dbReference type="ARBA" id="ARBA00022729"/>
    </source>
</evidence>
<organism evidence="8 9">
    <name type="scientific">Dimorphilus gyrociliatus</name>
    <dbReference type="NCBI Taxonomy" id="2664684"/>
    <lineage>
        <taxon>Eukaryota</taxon>
        <taxon>Metazoa</taxon>
        <taxon>Spiralia</taxon>
        <taxon>Lophotrochozoa</taxon>
        <taxon>Annelida</taxon>
        <taxon>Polychaeta</taxon>
        <taxon>Polychaeta incertae sedis</taxon>
        <taxon>Dinophilidae</taxon>
        <taxon>Dimorphilus</taxon>
    </lineage>
</organism>
<evidence type="ECO:0000256" key="5">
    <source>
        <dbReference type="PROSITE-ProRule" id="PRU00039"/>
    </source>
</evidence>
<dbReference type="PROSITE" id="PS01225">
    <property type="entry name" value="CTCK_2"/>
    <property type="match status" value="1"/>
</dbReference>
<dbReference type="Proteomes" id="UP000549394">
    <property type="component" value="Unassembled WGS sequence"/>
</dbReference>
<dbReference type="Gene3D" id="2.10.90.10">
    <property type="entry name" value="Cystine-knot cytokines"/>
    <property type="match status" value="1"/>
</dbReference>
<dbReference type="InterPro" id="IPR004133">
    <property type="entry name" value="DAN_dom"/>
</dbReference>
<gene>
    <name evidence="8" type="ORF">DGYR_LOCUS917</name>
</gene>
<accession>A0A7I8VAU6</accession>
<evidence type="ECO:0000313" key="8">
    <source>
        <dbReference type="EMBL" id="CAD5111657.1"/>
    </source>
</evidence>
<evidence type="ECO:0000256" key="2">
    <source>
        <dbReference type="ARBA" id="ARBA00022525"/>
    </source>
</evidence>
<dbReference type="SMART" id="SM00041">
    <property type="entry name" value="CT"/>
    <property type="match status" value="1"/>
</dbReference>